<dbReference type="GO" id="GO:0008270">
    <property type="term" value="F:zinc ion binding"/>
    <property type="evidence" value="ECO:0007669"/>
    <property type="project" value="UniProtKB-KW"/>
</dbReference>
<dbReference type="GO" id="GO:0001227">
    <property type="term" value="F:DNA-binding transcription repressor activity, RNA polymerase II-specific"/>
    <property type="evidence" value="ECO:0007669"/>
    <property type="project" value="TreeGrafter"/>
</dbReference>
<evidence type="ECO:0000256" key="3">
    <source>
        <dbReference type="ARBA" id="ARBA00006991"/>
    </source>
</evidence>
<feature type="domain" description="C2H2-type" evidence="13">
    <location>
        <begin position="806"/>
        <end position="833"/>
    </location>
</feature>
<feature type="domain" description="C2H2-type" evidence="13">
    <location>
        <begin position="890"/>
        <end position="917"/>
    </location>
</feature>
<dbReference type="FunFam" id="3.30.160.60:FF:000340">
    <property type="entry name" value="zinc finger protein 473 isoform X1"/>
    <property type="match status" value="2"/>
</dbReference>
<evidence type="ECO:0000259" key="13">
    <source>
        <dbReference type="PROSITE" id="PS50157"/>
    </source>
</evidence>
<dbReference type="Pfam" id="PF13912">
    <property type="entry name" value="zf-C2H2_6"/>
    <property type="match status" value="1"/>
</dbReference>
<comment type="similarity">
    <text evidence="3">Belongs to the krueppel C2H2-type zinc-finger protein family.</text>
</comment>
<sequence>MEANVGEEGIHFQSYPFDFLEFLNQQRFETIESHSHLDHAKGIASFPCPPSQYDLCSQNQTNHTSFASLSKQKDFKVDAPSSSSLTSSSKKSEPAITQNINQHSLSNNQALFDGPFNTSQWGVVDLPSHQHLFNNLKHSLVGAQQLPAEAETKVNKDYFCRLKYLIDSQFPCTICKKSFKQSSHLMQHMLAHTGERPYECNTCGRKYNHISSLIRHSNCHKKDTGTEAAGTVPSADGEAATAAAVVAAAMTGTTTECAETPVSSAVQNNTIQQDGPFTCSLCWKVFKKQSHLHQHHIIHTGEKPFSCSVCDKRFNRRESLKRHVKTHSNSIKVQCEICGKAFRDNAYLIKHQASHTGDRPNYKCDLCGKTYAAPQSLLRHKQVHDHSIPLQKHQQSIIEPVKGPTFSLAFQSTSFLPPEIVQAGPTTISVPEKTGPAYSSTSLKTPSTLPNSSVRNFCCAVCGRAFGRRETLKRHERIHTGEKPHQCSVCGKRFRESFHLTKHHVVHTRERPYKCDLCGKVFGYPQSLTRHKQIHRLQLPCMIQTGPIPLDKLTFGCTDCGERFPDSFHLMNHKELHMNEKSYMCDTCGKAFGFIENLMWHKLVHQTAQERLIPLGQGQESTRNQQVNCVSTGLPNNMTPGTIVATSGVVNSTFEEHPMIHSGERFSCGICGQSFKHFLGLVTHKYVHLVRRTLSCNVCGQNFAGAYDLLLHRRTHLQKRQFTCSVCGKRFWEAALLMRHQRCHTEERPYRCTVCGRGFLHSWYLRQHKVVHTGERAFKCALCNKRFAQSSSLSEHQRLHIVARPQRCQTCGKTFRYRSNLLEHQRVHLGEKVYRCDQCDKSFYYISSVLRHQRSHVSKPEFRCSCCLKLFKDPKYFSKHVETHQGGRPFKCGVCGEAFSNTYGLKKHRHSHKVEKQTPLTE</sequence>
<feature type="domain" description="C2H2-type" evidence="13">
    <location>
        <begin position="778"/>
        <end position="805"/>
    </location>
</feature>
<dbReference type="PROSITE" id="PS00028">
    <property type="entry name" value="ZINC_FINGER_C2H2_1"/>
    <property type="match status" value="20"/>
</dbReference>
<keyword evidence="5" id="KW-0677">Repeat</keyword>
<feature type="domain" description="C2H2-type" evidence="13">
    <location>
        <begin position="485"/>
        <end position="512"/>
    </location>
</feature>
<reference evidence="14" key="1">
    <citation type="submission" date="2025-08" db="UniProtKB">
        <authorList>
            <consortium name="Ensembl"/>
        </authorList>
    </citation>
    <scope>IDENTIFICATION</scope>
</reference>
<keyword evidence="7" id="KW-0862">Zinc</keyword>
<feature type="domain" description="C2H2-type" evidence="13">
    <location>
        <begin position="170"/>
        <end position="197"/>
    </location>
</feature>
<evidence type="ECO:0000256" key="5">
    <source>
        <dbReference type="ARBA" id="ARBA00022737"/>
    </source>
</evidence>
<feature type="domain" description="C2H2-type" evidence="13">
    <location>
        <begin position="694"/>
        <end position="721"/>
    </location>
</feature>
<evidence type="ECO:0000256" key="12">
    <source>
        <dbReference type="PROSITE-ProRule" id="PRU00042"/>
    </source>
</evidence>
<feature type="domain" description="C2H2-type" evidence="13">
    <location>
        <begin position="666"/>
        <end position="693"/>
    </location>
</feature>
<dbReference type="FunFam" id="3.30.160.60:FF:000176">
    <property type="entry name" value="zinc finger protein 70"/>
    <property type="match status" value="1"/>
</dbReference>
<evidence type="ECO:0000313" key="15">
    <source>
        <dbReference type="Proteomes" id="UP000694569"/>
    </source>
</evidence>
<feature type="domain" description="C2H2-type" evidence="13">
    <location>
        <begin position="333"/>
        <end position="360"/>
    </location>
</feature>
<feature type="domain" description="C2H2-type" evidence="13">
    <location>
        <begin position="750"/>
        <end position="777"/>
    </location>
</feature>
<keyword evidence="6 12" id="KW-0863">Zinc-finger</keyword>
<keyword evidence="9" id="KW-0238">DNA-binding</keyword>
<comment type="subcellular location">
    <subcellularLocation>
        <location evidence="2">Nucleus</location>
    </subcellularLocation>
</comment>
<evidence type="ECO:0000256" key="6">
    <source>
        <dbReference type="ARBA" id="ARBA00022771"/>
    </source>
</evidence>
<dbReference type="Proteomes" id="UP000694569">
    <property type="component" value="Unplaced"/>
</dbReference>
<dbReference type="FunFam" id="3.30.160.60:FF:000624">
    <property type="entry name" value="zinc finger protein 697"/>
    <property type="match status" value="2"/>
</dbReference>
<feature type="domain" description="C2H2-type" evidence="13">
    <location>
        <begin position="834"/>
        <end position="861"/>
    </location>
</feature>
<dbReference type="InterPro" id="IPR036236">
    <property type="entry name" value="Znf_C2H2_sf"/>
</dbReference>
<dbReference type="PANTHER" id="PTHR24399">
    <property type="entry name" value="ZINC FINGER AND BTB DOMAIN-CONTAINING"/>
    <property type="match status" value="1"/>
</dbReference>
<reference evidence="14" key="2">
    <citation type="submission" date="2025-09" db="UniProtKB">
        <authorList>
            <consortium name="Ensembl"/>
        </authorList>
    </citation>
    <scope>IDENTIFICATION</scope>
</reference>
<evidence type="ECO:0000256" key="4">
    <source>
        <dbReference type="ARBA" id="ARBA00022723"/>
    </source>
</evidence>
<dbReference type="FunFam" id="3.30.160.60:FF:000045">
    <property type="entry name" value="ZFP69 zinc finger protein B"/>
    <property type="match status" value="1"/>
</dbReference>
<dbReference type="GO" id="GO:0005654">
    <property type="term" value="C:nucleoplasm"/>
    <property type="evidence" value="ECO:0007669"/>
    <property type="project" value="TreeGrafter"/>
</dbReference>
<evidence type="ECO:0000256" key="7">
    <source>
        <dbReference type="ARBA" id="ARBA00022833"/>
    </source>
</evidence>
<evidence type="ECO:0000256" key="10">
    <source>
        <dbReference type="ARBA" id="ARBA00023163"/>
    </source>
</evidence>
<feature type="domain" description="C2H2-type" evidence="13">
    <location>
        <begin position="198"/>
        <end position="225"/>
    </location>
</feature>
<keyword evidence="15" id="KW-1185">Reference proteome</keyword>
<evidence type="ECO:0000256" key="11">
    <source>
        <dbReference type="ARBA" id="ARBA00023242"/>
    </source>
</evidence>
<dbReference type="SMART" id="SM00355">
    <property type="entry name" value="ZnF_C2H2"/>
    <property type="match status" value="20"/>
</dbReference>
<organism evidence="14 15">
    <name type="scientific">Leptobrachium leishanense</name>
    <name type="common">Leishan spiny toad</name>
    <dbReference type="NCBI Taxonomy" id="445787"/>
    <lineage>
        <taxon>Eukaryota</taxon>
        <taxon>Metazoa</taxon>
        <taxon>Chordata</taxon>
        <taxon>Craniata</taxon>
        <taxon>Vertebrata</taxon>
        <taxon>Euteleostomi</taxon>
        <taxon>Amphibia</taxon>
        <taxon>Batrachia</taxon>
        <taxon>Anura</taxon>
        <taxon>Pelobatoidea</taxon>
        <taxon>Megophryidae</taxon>
        <taxon>Leptobrachium</taxon>
    </lineage>
</organism>
<protein>
    <submittedName>
        <fullName evidence="14">Zinc finger protein 865</fullName>
    </submittedName>
</protein>
<dbReference type="AlphaFoldDB" id="A0A8C5MHY2"/>
<feature type="domain" description="C2H2-type" evidence="13">
    <location>
        <begin position="457"/>
        <end position="484"/>
    </location>
</feature>
<dbReference type="FunFam" id="3.30.160.60:FF:000736">
    <property type="entry name" value="Zinc finger protein 423"/>
    <property type="match status" value="1"/>
</dbReference>
<dbReference type="Pfam" id="PF00096">
    <property type="entry name" value="zf-C2H2"/>
    <property type="match status" value="11"/>
</dbReference>
<keyword evidence="10" id="KW-0804">Transcription</keyword>
<accession>A0A8C5MHY2</accession>
<dbReference type="GO" id="GO:0000978">
    <property type="term" value="F:RNA polymerase II cis-regulatory region sequence-specific DNA binding"/>
    <property type="evidence" value="ECO:0007669"/>
    <property type="project" value="TreeGrafter"/>
</dbReference>
<gene>
    <name evidence="14" type="primary">ZNF865</name>
</gene>
<evidence type="ECO:0000256" key="2">
    <source>
        <dbReference type="ARBA" id="ARBA00004123"/>
    </source>
</evidence>
<dbReference type="FunFam" id="3.30.160.60:FF:000100">
    <property type="entry name" value="Zinc finger 45-like"/>
    <property type="match status" value="1"/>
</dbReference>
<dbReference type="Ensembl" id="ENSLLET00000013989.1">
    <property type="protein sequence ID" value="ENSLLEP00000013466.1"/>
    <property type="gene ID" value="ENSLLEG00000008524.1"/>
</dbReference>
<dbReference type="FunFam" id="3.30.160.60:FF:001498">
    <property type="entry name" value="Zinc finger protein 404"/>
    <property type="match status" value="1"/>
</dbReference>
<keyword evidence="11" id="KW-0539">Nucleus</keyword>
<comment type="function">
    <text evidence="1">May be involved in transcriptional regulation.</text>
</comment>
<evidence type="ECO:0000313" key="14">
    <source>
        <dbReference type="Ensembl" id="ENSLLEP00000013466.1"/>
    </source>
</evidence>
<evidence type="ECO:0000256" key="9">
    <source>
        <dbReference type="ARBA" id="ARBA00023125"/>
    </source>
</evidence>
<dbReference type="PANTHER" id="PTHR24399:SF70">
    <property type="entry name" value="C2H2-TYPE DOMAIN-CONTAINING PROTEIN"/>
    <property type="match status" value="1"/>
</dbReference>
<dbReference type="OrthoDB" id="654211at2759"/>
<dbReference type="SUPFAM" id="SSF57667">
    <property type="entry name" value="beta-beta-alpha zinc fingers"/>
    <property type="match status" value="11"/>
</dbReference>
<feature type="domain" description="C2H2-type" evidence="13">
    <location>
        <begin position="862"/>
        <end position="889"/>
    </location>
</feature>
<dbReference type="FunFam" id="3.30.160.60:FF:000634">
    <property type="entry name" value="Zinc finger X-chromosomal protein"/>
    <property type="match status" value="1"/>
</dbReference>
<dbReference type="GeneTree" id="ENSGT00530000064557"/>
<feature type="domain" description="C2H2-type" evidence="13">
    <location>
        <begin position="722"/>
        <end position="749"/>
    </location>
</feature>
<feature type="domain" description="C2H2-type" evidence="13">
    <location>
        <begin position="555"/>
        <end position="582"/>
    </location>
</feature>
<feature type="domain" description="C2H2-type" evidence="13">
    <location>
        <begin position="277"/>
        <end position="304"/>
    </location>
</feature>
<name>A0A8C5MHY2_9ANUR</name>
<feature type="domain" description="C2H2-type" evidence="13">
    <location>
        <begin position="513"/>
        <end position="540"/>
    </location>
</feature>
<feature type="domain" description="C2H2-type" evidence="13">
    <location>
        <begin position="362"/>
        <end position="389"/>
    </location>
</feature>
<evidence type="ECO:0000256" key="8">
    <source>
        <dbReference type="ARBA" id="ARBA00023015"/>
    </source>
</evidence>
<dbReference type="Gene3D" id="3.30.160.60">
    <property type="entry name" value="Classic Zinc Finger"/>
    <property type="match status" value="17"/>
</dbReference>
<proteinExistence type="inferred from homology"/>
<evidence type="ECO:0000256" key="1">
    <source>
        <dbReference type="ARBA" id="ARBA00003767"/>
    </source>
</evidence>
<feature type="domain" description="C2H2-type" evidence="13">
    <location>
        <begin position="305"/>
        <end position="332"/>
    </location>
</feature>
<dbReference type="FunFam" id="3.30.160.60:FF:000446">
    <property type="entry name" value="Zinc finger protein"/>
    <property type="match status" value="1"/>
</dbReference>
<dbReference type="FunFam" id="3.30.160.60:FF:000060">
    <property type="entry name" value="zinc finger protein 436"/>
    <property type="match status" value="1"/>
</dbReference>
<keyword evidence="4" id="KW-0479">Metal-binding</keyword>
<feature type="domain" description="C2H2-type" evidence="13">
    <location>
        <begin position="583"/>
        <end position="610"/>
    </location>
</feature>
<dbReference type="InterPro" id="IPR013087">
    <property type="entry name" value="Znf_C2H2_type"/>
</dbReference>
<keyword evidence="8" id="KW-0805">Transcription regulation</keyword>
<dbReference type="PROSITE" id="PS50157">
    <property type="entry name" value="ZINC_FINGER_C2H2_2"/>
    <property type="match status" value="20"/>
</dbReference>